<reference evidence="5 6" key="1">
    <citation type="journal article" date="2024" name="BMC Genomics">
        <title>Genome assembly of redclaw crayfish (Cherax quadricarinatus) provides insights into its immune adaptation and hypoxia tolerance.</title>
        <authorList>
            <person name="Liu Z."/>
            <person name="Zheng J."/>
            <person name="Li H."/>
            <person name="Fang K."/>
            <person name="Wang S."/>
            <person name="He J."/>
            <person name="Zhou D."/>
            <person name="Weng S."/>
            <person name="Chi M."/>
            <person name="Gu Z."/>
            <person name="He J."/>
            <person name="Li F."/>
            <person name="Wang M."/>
        </authorList>
    </citation>
    <scope>NUCLEOTIDE SEQUENCE [LARGE SCALE GENOMIC DNA]</scope>
    <source>
        <strain evidence="5">ZL_2023a</strain>
    </source>
</reference>
<dbReference type="SUPFAM" id="SSF55729">
    <property type="entry name" value="Acyl-CoA N-acyltransferases (Nat)"/>
    <property type="match status" value="2"/>
</dbReference>
<comment type="similarity">
    <text evidence="1">Belongs to the acetyltransferase family.</text>
</comment>
<keyword evidence="2" id="KW-0808">Transferase</keyword>
<evidence type="ECO:0000256" key="1">
    <source>
        <dbReference type="ARBA" id="ARBA00008694"/>
    </source>
</evidence>
<proteinExistence type="inferred from homology"/>
<feature type="domain" description="N-acetyltransferase" evidence="4">
    <location>
        <begin position="170"/>
        <end position="326"/>
    </location>
</feature>
<dbReference type="Proteomes" id="UP001445076">
    <property type="component" value="Unassembled WGS sequence"/>
</dbReference>
<feature type="domain" description="N-acetyltransferase" evidence="4">
    <location>
        <begin position="4"/>
        <end position="157"/>
    </location>
</feature>
<dbReference type="PANTHER" id="PTHR10545">
    <property type="entry name" value="DIAMINE N-ACETYLTRANSFERASE"/>
    <property type="match status" value="1"/>
</dbReference>
<evidence type="ECO:0000259" key="4">
    <source>
        <dbReference type="PROSITE" id="PS51186"/>
    </source>
</evidence>
<dbReference type="AlphaFoldDB" id="A0AAW0Y4D4"/>
<evidence type="ECO:0000313" key="6">
    <source>
        <dbReference type="Proteomes" id="UP001445076"/>
    </source>
</evidence>
<keyword evidence="6" id="KW-1185">Reference proteome</keyword>
<dbReference type="InterPro" id="IPR016181">
    <property type="entry name" value="Acyl_CoA_acyltransferase"/>
</dbReference>
<name>A0AAW0Y4D4_CHEQU</name>
<dbReference type="InterPro" id="IPR051016">
    <property type="entry name" value="Diverse_Substrate_AcTransf"/>
</dbReference>
<dbReference type="PROSITE" id="PS51186">
    <property type="entry name" value="GNAT"/>
    <property type="match status" value="2"/>
</dbReference>
<evidence type="ECO:0000256" key="3">
    <source>
        <dbReference type="ARBA" id="ARBA00023315"/>
    </source>
</evidence>
<dbReference type="FunFam" id="3.40.630.30:FF:000064">
    <property type="entry name" value="GNAT family acetyltransferase"/>
    <property type="match status" value="2"/>
</dbReference>
<keyword evidence="3" id="KW-0012">Acyltransferase</keyword>
<evidence type="ECO:0000256" key="2">
    <source>
        <dbReference type="ARBA" id="ARBA00022679"/>
    </source>
</evidence>
<dbReference type="PANTHER" id="PTHR10545:SF29">
    <property type="entry name" value="GH14572P-RELATED"/>
    <property type="match status" value="1"/>
</dbReference>
<organism evidence="5 6">
    <name type="scientific">Cherax quadricarinatus</name>
    <name type="common">Australian red claw crayfish</name>
    <dbReference type="NCBI Taxonomy" id="27406"/>
    <lineage>
        <taxon>Eukaryota</taxon>
        <taxon>Metazoa</taxon>
        <taxon>Ecdysozoa</taxon>
        <taxon>Arthropoda</taxon>
        <taxon>Crustacea</taxon>
        <taxon>Multicrustacea</taxon>
        <taxon>Malacostraca</taxon>
        <taxon>Eumalacostraca</taxon>
        <taxon>Eucarida</taxon>
        <taxon>Decapoda</taxon>
        <taxon>Pleocyemata</taxon>
        <taxon>Astacidea</taxon>
        <taxon>Parastacoidea</taxon>
        <taxon>Parastacidae</taxon>
        <taxon>Cherax</taxon>
    </lineage>
</organism>
<sequence>MTEVTIRKARRCDCKLLMQLIQESAEYQKLPHHSIITAKELEEDGFGSFPAFRAFVAETKDDFLVGYALFYYTYSTWEGRSICVDDLYVTPSHRCQGIGSRLWKKMIQAALDVKCTRCNLFLLKSDTPGIAFFEKEGAMNLSIAEGWETFTMDKDAMEAFLKVSKNTDGVNIREAKRKDCSGIRKLIQDLADYEKMPEGPQIDAKTLQEDSFGEMTFYKAFVAEEADTLVGYVLFFYTYSLDGRGVYMEDLYISPTHRSRGIGSALWRKVVQAGIDAGGCRCSLSVLNWNTPSIEFYKLKGATNLTQEKGYQFYRMIESVMKKYAKE</sequence>
<comment type="caution">
    <text evidence="5">The sequence shown here is derived from an EMBL/GenBank/DDBJ whole genome shotgun (WGS) entry which is preliminary data.</text>
</comment>
<dbReference type="EMBL" id="JARKIK010000017">
    <property type="protein sequence ID" value="KAK8746592.1"/>
    <property type="molecule type" value="Genomic_DNA"/>
</dbReference>
<dbReference type="InterPro" id="IPR000182">
    <property type="entry name" value="GNAT_dom"/>
</dbReference>
<evidence type="ECO:0000313" key="5">
    <source>
        <dbReference type="EMBL" id="KAK8746592.1"/>
    </source>
</evidence>
<dbReference type="CDD" id="cd04301">
    <property type="entry name" value="NAT_SF"/>
    <property type="match status" value="2"/>
</dbReference>
<gene>
    <name evidence="5" type="ORF">OTU49_017098</name>
</gene>
<protein>
    <recommendedName>
        <fullName evidence="4">N-acetyltransferase domain-containing protein</fullName>
    </recommendedName>
</protein>
<dbReference type="Pfam" id="PF00583">
    <property type="entry name" value="Acetyltransf_1"/>
    <property type="match status" value="2"/>
</dbReference>
<accession>A0AAW0Y4D4</accession>
<dbReference type="Gene3D" id="3.40.630.30">
    <property type="match status" value="2"/>
</dbReference>
<dbReference type="GO" id="GO:0008080">
    <property type="term" value="F:N-acetyltransferase activity"/>
    <property type="evidence" value="ECO:0007669"/>
    <property type="project" value="UniProtKB-ARBA"/>
</dbReference>